<organism evidence="1 2">
    <name type="scientific">Lasiodiplodia mahajangana</name>
    <dbReference type="NCBI Taxonomy" id="1108764"/>
    <lineage>
        <taxon>Eukaryota</taxon>
        <taxon>Fungi</taxon>
        <taxon>Dikarya</taxon>
        <taxon>Ascomycota</taxon>
        <taxon>Pezizomycotina</taxon>
        <taxon>Dothideomycetes</taxon>
        <taxon>Dothideomycetes incertae sedis</taxon>
        <taxon>Botryosphaeriales</taxon>
        <taxon>Botryosphaeriaceae</taxon>
        <taxon>Lasiodiplodia</taxon>
    </lineage>
</organism>
<evidence type="ECO:0000313" key="2">
    <source>
        <dbReference type="Proteomes" id="UP001153332"/>
    </source>
</evidence>
<protein>
    <submittedName>
        <fullName evidence="1">Uncharacterized protein</fullName>
    </submittedName>
</protein>
<accession>A0ACC2JNP6</accession>
<keyword evidence="2" id="KW-1185">Reference proteome</keyword>
<evidence type="ECO:0000313" key="1">
    <source>
        <dbReference type="EMBL" id="KAJ8128979.1"/>
    </source>
</evidence>
<dbReference type="EMBL" id="JAPUUL010000900">
    <property type="protein sequence ID" value="KAJ8128979.1"/>
    <property type="molecule type" value="Genomic_DNA"/>
</dbReference>
<dbReference type="Proteomes" id="UP001153332">
    <property type="component" value="Unassembled WGS sequence"/>
</dbReference>
<name>A0ACC2JNP6_9PEZI</name>
<proteinExistence type="predicted"/>
<gene>
    <name evidence="1" type="ORF">O1611_g4654</name>
</gene>
<reference evidence="1" key="1">
    <citation type="submission" date="2022-12" db="EMBL/GenBank/DDBJ databases">
        <title>Genome Sequence of Lasiodiplodia mahajangana.</title>
        <authorList>
            <person name="Buettner E."/>
        </authorList>
    </citation>
    <scope>NUCLEOTIDE SEQUENCE</scope>
    <source>
        <strain evidence="1">VT137</strain>
    </source>
</reference>
<sequence>MPLRATEWVDRTFSFGPDTRDGPWIIQGSSTPVSLIILVFNISKSKIRPPTPSANPGSGIAVASGPKSSGPVYILCPDDVCFLGPS</sequence>
<comment type="caution">
    <text evidence="1">The sequence shown here is derived from an EMBL/GenBank/DDBJ whole genome shotgun (WGS) entry which is preliminary data.</text>
</comment>